<reference evidence="2 3" key="1">
    <citation type="submission" date="2014-04" db="EMBL/GenBank/DDBJ databases">
        <authorList>
            <consortium name="DOE Joint Genome Institute"/>
            <person name="Kuo A."/>
            <person name="Martino E."/>
            <person name="Perotto S."/>
            <person name="Kohler A."/>
            <person name="Nagy L.G."/>
            <person name="Floudas D."/>
            <person name="Copeland A."/>
            <person name="Barry K.W."/>
            <person name="Cichocki N."/>
            <person name="Veneault-Fourrey C."/>
            <person name="LaButti K."/>
            <person name="Lindquist E.A."/>
            <person name="Lipzen A."/>
            <person name="Lundell T."/>
            <person name="Morin E."/>
            <person name="Murat C."/>
            <person name="Sun H."/>
            <person name="Tunlid A."/>
            <person name="Henrissat B."/>
            <person name="Grigoriev I.V."/>
            <person name="Hibbett D.S."/>
            <person name="Martin F."/>
            <person name="Nordberg H.P."/>
            <person name="Cantor M.N."/>
            <person name="Hua S.X."/>
        </authorList>
    </citation>
    <scope>NUCLEOTIDE SEQUENCE [LARGE SCALE GENOMIC DNA]</scope>
    <source>
        <strain evidence="2 3">Zn</strain>
    </source>
</reference>
<keyword evidence="1" id="KW-0472">Membrane</keyword>
<evidence type="ECO:0000313" key="3">
    <source>
        <dbReference type="Proteomes" id="UP000054321"/>
    </source>
</evidence>
<dbReference type="AlphaFoldDB" id="A0A0C3H163"/>
<sequence length="76" mass="8991">SKKESNTLPLYQKANYKIKLIKDNILRFSYLNKYLIKELTTIQEYLIYNLAKGFITLSKAPFIALILFIYKADRLL</sequence>
<name>A0A0C3H163_OIDMZ</name>
<accession>A0A0C3H163</accession>
<organism evidence="2 3">
    <name type="scientific">Oidiodendron maius (strain Zn)</name>
    <dbReference type="NCBI Taxonomy" id="913774"/>
    <lineage>
        <taxon>Eukaryota</taxon>
        <taxon>Fungi</taxon>
        <taxon>Dikarya</taxon>
        <taxon>Ascomycota</taxon>
        <taxon>Pezizomycotina</taxon>
        <taxon>Leotiomycetes</taxon>
        <taxon>Leotiomycetes incertae sedis</taxon>
        <taxon>Myxotrichaceae</taxon>
        <taxon>Oidiodendron</taxon>
    </lineage>
</organism>
<dbReference type="OrthoDB" id="4365070at2759"/>
<proteinExistence type="predicted"/>
<evidence type="ECO:0000256" key="1">
    <source>
        <dbReference type="SAM" id="Phobius"/>
    </source>
</evidence>
<dbReference type="EMBL" id="KN832884">
    <property type="protein sequence ID" value="KIM96251.1"/>
    <property type="molecule type" value="Genomic_DNA"/>
</dbReference>
<keyword evidence="1" id="KW-0812">Transmembrane</keyword>
<dbReference type="InParanoid" id="A0A0C3H163"/>
<feature type="non-terminal residue" evidence="2">
    <location>
        <position position="1"/>
    </location>
</feature>
<reference evidence="3" key="2">
    <citation type="submission" date="2015-01" db="EMBL/GenBank/DDBJ databases">
        <title>Evolutionary Origins and Diversification of the Mycorrhizal Mutualists.</title>
        <authorList>
            <consortium name="DOE Joint Genome Institute"/>
            <consortium name="Mycorrhizal Genomics Consortium"/>
            <person name="Kohler A."/>
            <person name="Kuo A."/>
            <person name="Nagy L.G."/>
            <person name="Floudas D."/>
            <person name="Copeland A."/>
            <person name="Barry K.W."/>
            <person name="Cichocki N."/>
            <person name="Veneault-Fourrey C."/>
            <person name="LaButti K."/>
            <person name="Lindquist E.A."/>
            <person name="Lipzen A."/>
            <person name="Lundell T."/>
            <person name="Morin E."/>
            <person name="Murat C."/>
            <person name="Riley R."/>
            <person name="Ohm R."/>
            <person name="Sun H."/>
            <person name="Tunlid A."/>
            <person name="Henrissat B."/>
            <person name="Grigoriev I.V."/>
            <person name="Hibbett D.S."/>
            <person name="Martin F."/>
        </authorList>
    </citation>
    <scope>NUCLEOTIDE SEQUENCE [LARGE SCALE GENOMIC DNA]</scope>
    <source>
        <strain evidence="3">Zn</strain>
    </source>
</reference>
<feature type="transmembrane region" description="Helical" evidence="1">
    <location>
        <begin position="45"/>
        <end position="70"/>
    </location>
</feature>
<dbReference type="HOGENOM" id="CLU_194950_0_0_1"/>
<dbReference type="Proteomes" id="UP000054321">
    <property type="component" value="Unassembled WGS sequence"/>
</dbReference>
<protein>
    <submittedName>
        <fullName evidence="2">Uncharacterized protein</fullName>
    </submittedName>
</protein>
<keyword evidence="1" id="KW-1133">Transmembrane helix</keyword>
<gene>
    <name evidence="2" type="ORF">OIDMADRAFT_132044</name>
</gene>
<evidence type="ECO:0000313" key="2">
    <source>
        <dbReference type="EMBL" id="KIM96251.1"/>
    </source>
</evidence>
<keyword evidence="3" id="KW-1185">Reference proteome</keyword>